<dbReference type="InterPro" id="IPR016166">
    <property type="entry name" value="FAD-bd_PCMH"/>
</dbReference>
<organism evidence="3 4">
    <name type="scientific">Phytohabitans rumicis</name>
    <dbReference type="NCBI Taxonomy" id="1076125"/>
    <lineage>
        <taxon>Bacteria</taxon>
        <taxon>Bacillati</taxon>
        <taxon>Actinomycetota</taxon>
        <taxon>Actinomycetes</taxon>
        <taxon>Micromonosporales</taxon>
        <taxon>Micromonosporaceae</taxon>
    </lineage>
</organism>
<dbReference type="GO" id="GO:0080049">
    <property type="term" value="F:L-gulono-1,4-lactone dehydrogenase activity"/>
    <property type="evidence" value="ECO:0007669"/>
    <property type="project" value="TreeGrafter"/>
</dbReference>
<dbReference type="PANTHER" id="PTHR43762">
    <property type="entry name" value="L-GULONOLACTONE OXIDASE"/>
    <property type="match status" value="1"/>
</dbReference>
<evidence type="ECO:0000259" key="2">
    <source>
        <dbReference type="PROSITE" id="PS51387"/>
    </source>
</evidence>
<dbReference type="GO" id="GO:0071949">
    <property type="term" value="F:FAD binding"/>
    <property type="evidence" value="ECO:0007669"/>
    <property type="project" value="InterPro"/>
</dbReference>
<name>A0A6V8LJ19_9ACTN</name>
<dbReference type="InterPro" id="IPR016169">
    <property type="entry name" value="FAD-bd_PCMH_sub2"/>
</dbReference>
<dbReference type="InterPro" id="IPR010031">
    <property type="entry name" value="FAD_lactone_oxidase-like"/>
</dbReference>
<dbReference type="EMBL" id="BLPG01000001">
    <property type="protein sequence ID" value="GFJ95550.1"/>
    <property type="molecule type" value="Genomic_DNA"/>
</dbReference>
<dbReference type="GO" id="GO:0003885">
    <property type="term" value="F:D-arabinono-1,4-lactone oxidase activity"/>
    <property type="evidence" value="ECO:0007669"/>
    <property type="project" value="InterPro"/>
</dbReference>
<reference evidence="3 4" key="1">
    <citation type="submission" date="2020-03" db="EMBL/GenBank/DDBJ databases">
        <title>Whole genome shotgun sequence of Phytohabitans rumicis NBRC 108638.</title>
        <authorList>
            <person name="Komaki H."/>
            <person name="Tamura T."/>
        </authorList>
    </citation>
    <scope>NUCLEOTIDE SEQUENCE [LARGE SCALE GENOMIC DNA]</scope>
    <source>
        <strain evidence="3 4">NBRC 108638</strain>
    </source>
</reference>
<gene>
    <name evidence="3" type="ORF">Prum_091920</name>
</gene>
<dbReference type="RefSeq" id="WP_345539122.1">
    <property type="nucleotide sequence ID" value="NZ_BAABJB010000021.1"/>
</dbReference>
<proteinExistence type="predicted"/>
<dbReference type="PANTHER" id="PTHR43762:SF1">
    <property type="entry name" value="D-ARABINONO-1,4-LACTONE OXIDASE"/>
    <property type="match status" value="1"/>
</dbReference>
<dbReference type="Proteomes" id="UP000482960">
    <property type="component" value="Unassembled WGS sequence"/>
</dbReference>
<reference evidence="3 4" key="2">
    <citation type="submission" date="2020-03" db="EMBL/GenBank/DDBJ databases">
        <authorList>
            <person name="Ichikawa N."/>
            <person name="Kimura A."/>
            <person name="Kitahashi Y."/>
            <person name="Uohara A."/>
        </authorList>
    </citation>
    <scope>NUCLEOTIDE SEQUENCE [LARGE SCALE GENOMIC DNA]</scope>
    <source>
        <strain evidence="3 4">NBRC 108638</strain>
    </source>
</reference>
<dbReference type="Gene3D" id="3.30.465.10">
    <property type="match status" value="1"/>
</dbReference>
<keyword evidence="4" id="KW-1185">Reference proteome</keyword>
<dbReference type="InterPro" id="IPR007173">
    <property type="entry name" value="ALO_C"/>
</dbReference>
<accession>A0A6V8LJ19</accession>
<comment type="caution">
    <text evidence="3">The sequence shown here is derived from an EMBL/GenBank/DDBJ whole genome shotgun (WGS) entry which is preliminary data.</text>
</comment>
<dbReference type="InterPro" id="IPR036318">
    <property type="entry name" value="FAD-bd_PCMH-like_sf"/>
</dbReference>
<feature type="domain" description="FAD-binding PCMH-type" evidence="2">
    <location>
        <begin position="7"/>
        <end position="177"/>
    </location>
</feature>
<dbReference type="Pfam" id="PF01565">
    <property type="entry name" value="FAD_binding_4"/>
    <property type="match status" value="1"/>
</dbReference>
<dbReference type="InterPro" id="IPR006094">
    <property type="entry name" value="Oxid_FAD_bind_N"/>
</dbReference>
<dbReference type="GO" id="GO:0016020">
    <property type="term" value="C:membrane"/>
    <property type="evidence" value="ECO:0007669"/>
    <property type="project" value="InterPro"/>
</dbReference>
<dbReference type="PROSITE" id="PS51387">
    <property type="entry name" value="FAD_PCMH"/>
    <property type="match status" value="1"/>
</dbReference>
<keyword evidence="1" id="KW-0560">Oxidoreductase</keyword>
<evidence type="ECO:0000313" key="4">
    <source>
        <dbReference type="Proteomes" id="UP000482960"/>
    </source>
</evidence>
<dbReference type="AlphaFoldDB" id="A0A6V8LJ19"/>
<protein>
    <submittedName>
        <fullName evidence="3">Oxidoreductase</fullName>
    </submittedName>
</protein>
<sequence>MTGWGRTAATGMTVLSGRDDAALSEAVRNAGARGILARGLGRSYGDAACNAGGAVVDMTGRDRILGWDLAEGTVRVEAGVSLRRLVDAALQRGWFLPVLPGTGYVTAGGAIAADVHGKNHPAVGSLARHVSSVDLLTADAVVRTVGPADTPEVFHATCGGMGLTGLILRATLRLAPAPSAWLVTETERAPDLDGLIARLADGRGYPYAAAWLDLLARGGTTGRGVVVRGRHAARGEAPVGPAPARRRPGVPAVVPGGTLNRVSVRAFNEAWFRRAPRRRARALASVPAFFHPLDAVPHWNRLYGPRGFVQYQAALPFGAEPALRRLVDRVAACGHAPFLGVLKVLGAEAGGPLSFPMPGWTLALDLAATPEIVTLLDRLDELVAAAGGRVYLAKDARLRPDLLAAMYPRVDAFRETREQMDPRRVFMSNLARRLSL</sequence>
<evidence type="ECO:0000256" key="1">
    <source>
        <dbReference type="ARBA" id="ARBA00023002"/>
    </source>
</evidence>
<dbReference type="InterPro" id="IPR016171">
    <property type="entry name" value="Vanillyl_alc_oxidase_C-sub2"/>
</dbReference>
<dbReference type="Gene3D" id="1.10.45.10">
    <property type="entry name" value="Vanillyl-alcohol Oxidase, Chain A, domain 4"/>
    <property type="match status" value="1"/>
</dbReference>
<dbReference type="SUPFAM" id="SSF56176">
    <property type="entry name" value="FAD-binding/transporter-associated domain-like"/>
    <property type="match status" value="1"/>
</dbReference>
<evidence type="ECO:0000313" key="3">
    <source>
        <dbReference type="EMBL" id="GFJ95550.1"/>
    </source>
</evidence>
<dbReference type="Pfam" id="PF04030">
    <property type="entry name" value="ALO"/>
    <property type="match status" value="1"/>
</dbReference>